<reference evidence="1 2" key="1">
    <citation type="submission" date="2024-11" db="EMBL/GenBank/DDBJ databases">
        <title>The Natural Products Discovery Center: Release of the First 8490 Sequenced Strains for Exploring Actinobacteria Biosynthetic Diversity.</title>
        <authorList>
            <person name="Kalkreuter E."/>
            <person name="Kautsar S.A."/>
            <person name="Yang D."/>
            <person name="Bader C.D."/>
            <person name="Teijaro C.N."/>
            <person name="Fluegel L."/>
            <person name="Davis C.M."/>
            <person name="Simpson J.R."/>
            <person name="Lauterbach L."/>
            <person name="Steele A.D."/>
            <person name="Gui C."/>
            <person name="Meng S."/>
            <person name="Li G."/>
            <person name="Viehrig K."/>
            <person name="Ye F."/>
            <person name="Su P."/>
            <person name="Kiefer A.F."/>
            <person name="Nichols A."/>
            <person name="Cepeda A.J."/>
            <person name="Yan W."/>
            <person name="Fan B."/>
            <person name="Jiang Y."/>
            <person name="Adhikari A."/>
            <person name="Zheng C.-J."/>
            <person name="Schuster L."/>
            <person name="Cowan T.M."/>
            <person name="Smanski M.J."/>
            <person name="Chevrette M.G."/>
            <person name="De Carvalho L.P.S."/>
            <person name="Shen B."/>
        </authorList>
    </citation>
    <scope>NUCLEOTIDE SEQUENCE [LARGE SCALE GENOMIC DNA]</scope>
    <source>
        <strain evidence="1 2">NPDC020863</strain>
    </source>
</reference>
<evidence type="ECO:0000313" key="1">
    <source>
        <dbReference type="EMBL" id="MFK4267607.1"/>
    </source>
</evidence>
<comment type="caution">
    <text evidence="1">The sequence shown here is derived from an EMBL/GenBank/DDBJ whole genome shotgun (WGS) entry which is preliminary data.</text>
</comment>
<evidence type="ECO:0000313" key="2">
    <source>
        <dbReference type="Proteomes" id="UP001620295"/>
    </source>
</evidence>
<accession>A0ABW8LNX7</accession>
<proteinExistence type="predicted"/>
<dbReference type="EMBL" id="JBJDQH010000007">
    <property type="protein sequence ID" value="MFK4267607.1"/>
    <property type="molecule type" value="Genomic_DNA"/>
</dbReference>
<gene>
    <name evidence="1" type="ORF">ACI2L5_22130</name>
</gene>
<dbReference type="Proteomes" id="UP001620295">
    <property type="component" value="Unassembled WGS sequence"/>
</dbReference>
<organism evidence="1 2">
    <name type="scientific">Streptomyces milbemycinicus</name>
    <dbReference type="NCBI Taxonomy" id="476552"/>
    <lineage>
        <taxon>Bacteria</taxon>
        <taxon>Bacillati</taxon>
        <taxon>Actinomycetota</taxon>
        <taxon>Actinomycetes</taxon>
        <taxon>Kitasatosporales</taxon>
        <taxon>Streptomycetaceae</taxon>
        <taxon>Streptomyces</taxon>
    </lineage>
</organism>
<name>A0ABW8LNX7_9ACTN</name>
<protein>
    <submittedName>
        <fullName evidence="1">Uncharacterized protein</fullName>
    </submittedName>
</protein>
<dbReference type="RefSeq" id="WP_404746928.1">
    <property type="nucleotide sequence ID" value="NZ_JBJDQH010000007.1"/>
</dbReference>
<keyword evidence="2" id="KW-1185">Reference proteome</keyword>
<sequence length="61" mass="6872">MGRDHRLLADVEYRAEQMALAGVLDNRPFTTPAERAWTFRTVGHGHGAETDAARFIKPLLH</sequence>